<organism evidence="4 5">
    <name type="scientific">Gossypium davidsonii</name>
    <name type="common">Davidson's cotton</name>
    <name type="synonym">Gossypium klotzschianum subsp. davidsonii</name>
    <dbReference type="NCBI Taxonomy" id="34287"/>
    <lineage>
        <taxon>Eukaryota</taxon>
        <taxon>Viridiplantae</taxon>
        <taxon>Streptophyta</taxon>
        <taxon>Embryophyta</taxon>
        <taxon>Tracheophyta</taxon>
        <taxon>Spermatophyta</taxon>
        <taxon>Magnoliopsida</taxon>
        <taxon>eudicotyledons</taxon>
        <taxon>Gunneridae</taxon>
        <taxon>Pentapetalae</taxon>
        <taxon>rosids</taxon>
        <taxon>malvids</taxon>
        <taxon>Malvales</taxon>
        <taxon>Malvaceae</taxon>
        <taxon>Malvoideae</taxon>
        <taxon>Gossypium</taxon>
    </lineage>
</organism>
<keyword evidence="1" id="KW-0547">Nucleotide-binding</keyword>
<dbReference type="FunFam" id="3.30.200.20:FF:000394">
    <property type="entry name" value="Leucine-rich repeat receptor-like protein kinase"/>
    <property type="match status" value="1"/>
</dbReference>
<proteinExistence type="predicted"/>
<dbReference type="InterPro" id="IPR017441">
    <property type="entry name" value="Protein_kinase_ATP_BS"/>
</dbReference>
<dbReference type="SMART" id="SM00219">
    <property type="entry name" value="TyrKc"/>
    <property type="match status" value="1"/>
</dbReference>
<keyword evidence="2" id="KW-1133">Transmembrane helix</keyword>
<feature type="non-terminal residue" evidence="4">
    <location>
        <position position="1"/>
    </location>
</feature>
<dbReference type="PANTHER" id="PTHR45631">
    <property type="entry name" value="OS07G0107800 PROTEIN-RELATED"/>
    <property type="match status" value="1"/>
</dbReference>
<keyword evidence="5" id="KW-1185">Reference proteome</keyword>
<name>A0A7J8TFB6_GOSDV</name>
<dbReference type="Pfam" id="PF07714">
    <property type="entry name" value="PK_Tyr_Ser-Thr"/>
    <property type="match status" value="1"/>
</dbReference>
<dbReference type="GO" id="GO:0004713">
    <property type="term" value="F:protein tyrosine kinase activity"/>
    <property type="evidence" value="ECO:0007669"/>
    <property type="project" value="InterPro"/>
</dbReference>
<dbReference type="InterPro" id="IPR020635">
    <property type="entry name" value="Tyr_kinase_cat_dom"/>
</dbReference>
<keyword evidence="1" id="KW-0067">ATP-binding</keyword>
<dbReference type="Gene3D" id="3.30.200.20">
    <property type="entry name" value="Phosphorylase Kinase, domain 1"/>
    <property type="match status" value="1"/>
</dbReference>
<reference evidence="4 5" key="1">
    <citation type="journal article" date="2019" name="Genome Biol. Evol.">
        <title>Insights into the evolution of the New World diploid cottons (Gossypium, subgenus Houzingenia) based on genome sequencing.</title>
        <authorList>
            <person name="Grover C.E."/>
            <person name="Arick M.A. 2nd"/>
            <person name="Thrash A."/>
            <person name="Conover J.L."/>
            <person name="Sanders W.S."/>
            <person name="Peterson D.G."/>
            <person name="Frelichowski J.E."/>
            <person name="Scheffler J.A."/>
            <person name="Scheffler B.E."/>
            <person name="Wendel J.F."/>
        </authorList>
    </citation>
    <scope>NUCLEOTIDE SEQUENCE [LARGE SCALE GENOMIC DNA]</scope>
    <source>
        <strain evidence="4">27</strain>
        <tissue evidence="4">Leaf</tissue>
    </source>
</reference>
<dbReference type="InterPro" id="IPR000719">
    <property type="entry name" value="Prot_kinase_dom"/>
</dbReference>
<dbReference type="InterPro" id="IPR001245">
    <property type="entry name" value="Ser-Thr/Tyr_kinase_cat_dom"/>
</dbReference>
<feature type="domain" description="Protein kinase" evidence="3">
    <location>
        <begin position="61"/>
        <end position="209"/>
    </location>
</feature>
<evidence type="ECO:0000256" key="1">
    <source>
        <dbReference type="PROSITE-ProRule" id="PRU10141"/>
    </source>
</evidence>
<feature type="binding site" evidence="1">
    <location>
        <position position="89"/>
    </location>
    <ligand>
        <name>ATP</name>
        <dbReference type="ChEBI" id="CHEBI:30616"/>
    </ligand>
</feature>
<dbReference type="PANTHER" id="PTHR45631:SF212">
    <property type="entry name" value="PROTEIN KINASE DOMAIN-CONTAINING PROTEIN"/>
    <property type="match status" value="1"/>
</dbReference>
<protein>
    <recommendedName>
        <fullName evidence="3">Protein kinase domain-containing protein</fullName>
    </recommendedName>
</protein>
<feature type="transmembrane region" description="Helical" evidence="2">
    <location>
        <begin position="23"/>
        <end position="44"/>
    </location>
</feature>
<keyword evidence="2" id="KW-0472">Membrane</keyword>
<dbReference type="GO" id="GO:0005524">
    <property type="term" value="F:ATP binding"/>
    <property type="evidence" value="ECO:0007669"/>
    <property type="project" value="UniProtKB-UniRule"/>
</dbReference>
<dbReference type="AlphaFoldDB" id="A0A7J8TFB6"/>
<dbReference type="SUPFAM" id="SSF56112">
    <property type="entry name" value="Protein kinase-like (PK-like)"/>
    <property type="match status" value="1"/>
</dbReference>
<comment type="caution">
    <text evidence="4">The sequence shown here is derived from an EMBL/GenBank/DDBJ whole genome shotgun (WGS) entry which is preliminary data.</text>
</comment>
<accession>A0A7J8TFB6</accession>
<keyword evidence="2" id="KW-0812">Transmembrane</keyword>
<feature type="non-terminal residue" evidence="4">
    <location>
        <position position="209"/>
    </location>
</feature>
<dbReference type="Proteomes" id="UP000593561">
    <property type="component" value="Unassembled WGS sequence"/>
</dbReference>
<dbReference type="PROSITE" id="PS00107">
    <property type="entry name" value="PROTEIN_KINASE_ATP"/>
    <property type="match status" value="1"/>
</dbReference>
<evidence type="ECO:0000313" key="5">
    <source>
        <dbReference type="Proteomes" id="UP000593561"/>
    </source>
</evidence>
<dbReference type="PROSITE" id="PS50011">
    <property type="entry name" value="PROTEIN_KINASE_DOM"/>
    <property type="match status" value="1"/>
</dbReference>
<dbReference type="EMBL" id="JABFAC010247259">
    <property type="protein sequence ID" value="MBA0636822.1"/>
    <property type="molecule type" value="Genomic_DNA"/>
</dbReference>
<dbReference type="InterPro" id="IPR011009">
    <property type="entry name" value="Kinase-like_dom_sf"/>
</dbReference>
<evidence type="ECO:0000256" key="2">
    <source>
        <dbReference type="SAM" id="Phobius"/>
    </source>
</evidence>
<evidence type="ECO:0000313" key="4">
    <source>
        <dbReference type="EMBL" id="MBA0636822.1"/>
    </source>
</evidence>
<evidence type="ECO:0000259" key="3">
    <source>
        <dbReference type="PROSITE" id="PS50011"/>
    </source>
</evidence>
<sequence length="209" mass="23154">GVYSSQIQTSCQRDPCEGNRKKFIVPVVVSIIAAVALVILEGFLKSKNQPFTYSEIVTITANFETGIGEGGFGKVFRGHLNDGTPVAVKLLSSSSKQGYKEFQAEAQSLMIVHHKNLVSLIGYCKEDDHMALVYEFMSNGNLRQHLFCMDDGISVEIAMWCAQRTSKQRPDISQVIVELKGCIGRNDENVRSEMTSLEMASYSYTLPEA</sequence>
<gene>
    <name evidence="4" type="ORF">Godav_025393</name>
</gene>